<protein>
    <recommendedName>
        <fullName evidence="8">EamA domain-containing protein</fullName>
    </recommendedName>
</protein>
<accession>A0A1L8MKN5</accession>
<dbReference type="PANTHER" id="PTHR32322:SF18">
    <property type="entry name" value="S-ADENOSYLMETHIONINE_S-ADENOSYLHOMOCYSTEINE TRANSPORTER"/>
    <property type="match status" value="1"/>
</dbReference>
<feature type="transmembrane region" description="Helical" evidence="7">
    <location>
        <begin position="186"/>
        <end position="204"/>
    </location>
</feature>
<dbReference type="InterPro" id="IPR037185">
    <property type="entry name" value="EmrE-like"/>
</dbReference>
<feature type="transmembrane region" description="Helical" evidence="7">
    <location>
        <begin position="224"/>
        <end position="244"/>
    </location>
</feature>
<evidence type="ECO:0000256" key="2">
    <source>
        <dbReference type="ARBA" id="ARBA00007362"/>
    </source>
</evidence>
<proteinExistence type="inferred from homology"/>
<feature type="transmembrane region" description="Helical" evidence="7">
    <location>
        <begin position="133"/>
        <end position="149"/>
    </location>
</feature>
<dbReference type="PANTHER" id="PTHR32322">
    <property type="entry name" value="INNER MEMBRANE TRANSPORTER"/>
    <property type="match status" value="1"/>
</dbReference>
<dbReference type="InterPro" id="IPR050638">
    <property type="entry name" value="AA-Vitamin_Transporters"/>
</dbReference>
<evidence type="ECO:0000313" key="10">
    <source>
        <dbReference type="Proteomes" id="UP000182015"/>
    </source>
</evidence>
<dbReference type="EMBL" id="LZDD01000003">
    <property type="protein sequence ID" value="OJF71327.1"/>
    <property type="molecule type" value="Genomic_DNA"/>
</dbReference>
<feature type="transmembrane region" description="Helical" evidence="7">
    <location>
        <begin position="155"/>
        <end position="174"/>
    </location>
</feature>
<dbReference type="SUPFAM" id="SSF103481">
    <property type="entry name" value="Multidrug resistance efflux transporter EmrE"/>
    <property type="match status" value="2"/>
</dbReference>
<feature type="domain" description="EamA" evidence="8">
    <location>
        <begin position="156"/>
        <end position="298"/>
    </location>
</feature>
<evidence type="ECO:0000256" key="3">
    <source>
        <dbReference type="ARBA" id="ARBA00022475"/>
    </source>
</evidence>
<reference evidence="10" key="1">
    <citation type="submission" date="2016-06" db="EMBL/GenBank/DDBJ databases">
        <authorList>
            <person name="de Vries S.P.W."/>
            <person name="Hadjirin N.F."/>
            <person name="Lay E.M."/>
            <person name="Zadoks R.N."/>
            <person name="Peacock S.J."/>
            <person name="Parkhill J."/>
            <person name="Grant A.J."/>
            <person name="Mcdougall S."/>
            <person name="Holmes M.A."/>
        </authorList>
    </citation>
    <scope>NUCLEOTIDE SEQUENCE [LARGE SCALE GENOMIC DNA]</scope>
    <source>
        <strain evidence="10">NZ1587</strain>
    </source>
</reference>
<dbReference type="Pfam" id="PF00892">
    <property type="entry name" value="EamA"/>
    <property type="match status" value="2"/>
</dbReference>
<feature type="transmembrane region" description="Helical" evidence="7">
    <location>
        <begin position="256"/>
        <end position="275"/>
    </location>
</feature>
<feature type="transmembrane region" description="Helical" evidence="7">
    <location>
        <begin position="75"/>
        <end position="92"/>
    </location>
</feature>
<evidence type="ECO:0000256" key="5">
    <source>
        <dbReference type="ARBA" id="ARBA00022989"/>
    </source>
</evidence>
<dbReference type="Proteomes" id="UP000182015">
    <property type="component" value="Unassembled WGS sequence"/>
</dbReference>
<sequence>MNNHSQKNILLGCLSAFSCEVLFGLSYLFTKEAASQASAMALLGWRFALALAVMLVMWAFGLISLNLKKKGLGQAILLGLFSPVLYFVGETFGIKSTTASESGVFLATIPVVTLLMAILVLKDKPTKGQMMGISLTVLGVLISVFAVGVQASFSFFGYAMLLLAVLSYAFYCVLVEKSQAFSGVELTFVMILVGFCVFSTLAIIEGLTAGKLAELWALPLQQSSFGMAVLYQGIACSVLAFFLSNYAISQLGVNRTASFIGVSTAVAILSGVLLLGESFTFIQILGVLLIMLGVYISNRG</sequence>
<keyword evidence="6 7" id="KW-0472">Membrane</keyword>
<evidence type="ECO:0000256" key="6">
    <source>
        <dbReference type="ARBA" id="ARBA00023136"/>
    </source>
</evidence>
<comment type="subcellular location">
    <subcellularLocation>
        <location evidence="1">Cell membrane</location>
        <topology evidence="1">Multi-pass membrane protein</topology>
    </subcellularLocation>
</comment>
<feature type="transmembrane region" description="Helical" evidence="7">
    <location>
        <begin position="104"/>
        <end position="121"/>
    </location>
</feature>
<dbReference type="Gene3D" id="1.10.3730.20">
    <property type="match status" value="1"/>
</dbReference>
<dbReference type="AlphaFoldDB" id="A0A1L8MKN5"/>
<evidence type="ECO:0000256" key="4">
    <source>
        <dbReference type="ARBA" id="ARBA00022692"/>
    </source>
</evidence>
<keyword evidence="4 7" id="KW-0812">Transmembrane</keyword>
<feature type="transmembrane region" description="Helical" evidence="7">
    <location>
        <begin position="42"/>
        <end position="63"/>
    </location>
</feature>
<dbReference type="InterPro" id="IPR000620">
    <property type="entry name" value="EamA_dom"/>
</dbReference>
<keyword evidence="3" id="KW-1003">Cell membrane</keyword>
<gene>
    <name evidence="9" type="ORF">A9Q68_09020</name>
</gene>
<feature type="transmembrane region" description="Helical" evidence="7">
    <location>
        <begin position="281"/>
        <end position="298"/>
    </location>
</feature>
<dbReference type="STRING" id="1856638.A9Q68_09020"/>
<evidence type="ECO:0000259" key="8">
    <source>
        <dbReference type="Pfam" id="PF00892"/>
    </source>
</evidence>
<dbReference type="PROSITE" id="PS51257">
    <property type="entry name" value="PROKAR_LIPOPROTEIN"/>
    <property type="match status" value="1"/>
</dbReference>
<feature type="transmembrane region" description="Helical" evidence="7">
    <location>
        <begin position="9"/>
        <end position="30"/>
    </location>
</feature>
<name>A0A1L8MKN5_9STRE</name>
<evidence type="ECO:0000256" key="1">
    <source>
        <dbReference type="ARBA" id="ARBA00004651"/>
    </source>
</evidence>
<evidence type="ECO:0000256" key="7">
    <source>
        <dbReference type="SAM" id="Phobius"/>
    </source>
</evidence>
<evidence type="ECO:0000313" key="9">
    <source>
        <dbReference type="EMBL" id="OJF71327.1"/>
    </source>
</evidence>
<keyword evidence="10" id="KW-1185">Reference proteome</keyword>
<comment type="similarity">
    <text evidence="2">Belongs to the EamA transporter family.</text>
</comment>
<comment type="caution">
    <text evidence="9">The sequence shown here is derived from an EMBL/GenBank/DDBJ whole genome shotgun (WGS) entry which is preliminary data.</text>
</comment>
<organism evidence="9 10">
    <name type="scientific">Streptococcus bovimastitidis</name>
    <dbReference type="NCBI Taxonomy" id="1856638"/>
    <lineage>
        <taxon>Bacteria</taxon>
        <taxon>Bacillati</taxon>
        <taxon>Bacillota</taxon>
        <taxon>Bacilli</taxon>
        <taxon>Lactobacillales</taxon>
        <taxon>Streptococcaceae</taxon>
        <taxon>Streptococcus</taxon>
    </lineage>
</organism>
<feature type="domain" description="EamA" evidence="8">
    <location>
        <begin position="11"/>
        <end position="144"/>
    </location>
</feature>
<dbReference type="OrthoDB" id="37139at2"/>
<keyword evidence="5 7" id="KW-1133">Transmembrane helix</keyword>
<dbReference type="GO" id="GO:0005886">
    <property type="term" value="C:plasma membrane"/>
    <property type="evidence" value="ECO:0007669"/>
    <property type="project" value="UniProtKB-SubCell"/>
</dbReference>
<dbReference type="RefSeq" id="WP_071794391.1">
    <property type="nucleotide sequence ID" value="NZ_LZDD01000003.1"/>
</dbReference>